<keyword evidence="3" id="KW-1185">Reference proteome</keyword>
<sequence length="73" mass="7805">MSQARNSSPSSEGVNLITSGSMPGLLQTQKTSTRRPSLNRSLKQNQLLAFIGVAESVPHLVTPFTDEFGGSDE</sequence>
<organism evidence="2 3">
    <name type="scientific">Mycoemilia scoparia</name>
    <dbReference type="NCBI Taxonomy" id="417184"/>
    <lineage>
        <taxon>Eukaryota</taxon>
        <taxon>Fungi</taxon>
        <taxon>Fungi incertae sedis</taxon>
        <taxon>Zoopagomycota</taxon>
        <taxon>Kickxellomycotina</taxon>
        <taxon>Kickxellomycetes</taxon>
        <taxon>Kickxellales</taxon>
        <taxon>Kickxellaceae</taxon>
        <taxon>Mycoemilia</taxon>
    </lineage>
</organism>
<proteinExistence type="predicted"/>
<evidence type="ECO:0000313" key="3">
    <source>
        <dbReference type="Proteomes" id="UP001150538"/>
    </source>
</evidence>
<dbReference type="AlphaFoldDB" id="A0A9W8DPW6"/>
<evidence type="ECO:0000313" key="2">
    <source>
        <dbReference type="EMBL" id="KAJ1912624.1"/>
    </source>
</evidence>
<evidence type="ECO:0000256" key="1">
    <source>
        <dbReference type="SAM" id="MobiDB-lite"/>
    </source>
</evidence>
<dbReference type="EMBL" id="JANBPU010000328">
    <property type="protein sequence ID" value="KAJ1912624.1"/>
    <property type="molecule type" value="Genomic_DNA"/>
</dbReference>
<comment type="caution">
    <text evidence="2">The sequence shown here is derived from an EMBL/GenBank/DDBJ whole genome shotgun (WGS) entry which is preliminary data.</text>
</comment>
<gene>
    <name evidence="2" type="ORF">H4219_005530</name>
</gene>
<feature type="region of interest" description="Disordered" evidence="1">
    <location>
        <begin position="1"/>
        <end position="39"/>
    </location>
</feature>
<protein>
    <submittedName>
        <fullName evidence="2">Uncharacterized protein</fullName>
    </submittedName>
</protein>
<name>A0A9W8DPW6_9FUNG</name>
<dbReference type="Proteomes" id="UP001150538">
    <property type="component" value="Unassembled WGS sequence"/>
</dbReference>
<reference evidence="2" key="1">
    <citation type="submission" date="2022-07" db="EMBL/GenBank/DDBJ databases">
        <title>Phylogenomic reconstructions and comparative analyses of Kickxellomycotina fungi.</title>
        <authorList>
            <person name="Reynolds N.K."/>
            <person name="Stajich J.E."/>
            <person name="Barry K."/>
            <person name="Grigoriev I.V."/>
            <person name="Crous P."/>
            <person name="Smith M.E."/>
        </authorList>
    </citation>
    <scope>NUCLEOTIDE SEQUENCE</scope>
    <source>
        <strain evidence="2">NBRC 100468</strain>
    </source>
</reference>
<accession>A0A9W8DPW6</accession>